<dbReference type="Gene3D" id="3.10.20.310">
    <property type="entry name" value="membrane protein fhac"/>
    <property type="match status" value="1"/>
</dbReference>
<dbReference type="InterPro" id="IPR010827">
    <property type="entry name" value="BamA/TamA_POTRA"/>
</dbReference>
<accession>A0A4R5V2L7</accession>
<dbReference type="Gene3D" id="2.40.160.50">
    <property type="entry name" value="membrane protein fhac: a member of the omp85/tpsb transporter family"/>
    <property type="match status" value="1"/>
</dbReference>
<feature type="domain" description="POTRA" evidence="1">
    <location>
        <begin position="187"/>
        <end position="231"/>
    </location>
</feature>
<evidence type="ECO:0000313" key="2">
    <source>
        <dbReference type="EMBL" id="TDK46052.1"/>
    </source>
</evidence>
<sequence length="587" mass="66621">MPAKLIRFNSANISVSIPAVFIRQFLILLLSFWLLGPIQAQTNFWLGWQGANEKTDVRWQAFGDSLGRKVAIDSALSNLRSNGYLGASIDRLEESGDSLWVEIYEGPKIDRVALSSKSLPPQWREDLEKKGALSFQEVNSFFGEVLDWADETGYPFASLQLDSLNRDGDQVFGQVDFQSGPLILWDSVQIEGNSVTKKTYLQRLTGIHPGDPFSQKDIERSLTTIRRSPYFRLQGQPRVDFRLQKASPAFRLEDRKANVLDGILGVLPNENEPGKVLVTGQLDLALYHLGGKGRDVELHWQRFNELTQSLSLRAKESFIFGSRLDVSGEFSLLKQDTSFVNRKLGLRFGYRSTNWLYFDFFVRRQAGDLISTVAFSEVEVLPELADFRWTEYGINARMDWLDDAISPRKGGMIQLTFSAGNKEILQNTGIPPVAYEGIDLRTPQYALSGFGEKHVFITKNWGLYFRGAAGLIRNENLFQNDLYRLGGLQSIRGFNENFFFARDYFYLNAEPRLFFGANSFLFLFSDFGFIENPYFAAPNIQPFSLGAGLNLETGNGIFRFVYAVGKTQEQPLSLQFSKIHFGYIVQF</sequence>
<keyword evidence="3" id="KW-1185">Reference proteome</keyword>
<evidence type="ECO:0000259" key="1">
    <source>
        <dbReference type="Pfam" id="PF07244"/>
    </source>
</evidence>
<reference evidence="2 3" key="1">
    <citation type="submission" date="2019-03" db="EMBL/GenBank/DDBJ databases">
        <title>Algoriphagus aquimaris sp. nov., isolated form marine sediment in Pohang, Korea.</title>
        <authorList>
            <person name="Kim J."/>
            <person name="Yoon S.-H."/>
            <person name="Lee S.-S."/>
        </authorList>
    </citation>
    <scope>NUCLEOTIDE SEQUENCE [LARGE SCALE GENOMIC DNA]</scope>
    <source>
        <strain evidence="2 3">F21</strain>
    </source>
</reference>
<proteinExistence type="predicted"/>
<comment type="caution">
    <text evidence="2">The sequence shown here is derived from an EMBL/GenBank/DDBJ whole genome shotgun (WGS) entry which is preliminary data.</text>
</comment>
<dbReference type="EMBL" id="SMUW01000031">
    <property type="protein sequence ID" value="TDK46052.1"/>
    <property type="molecule type" value="Genomic_DNA"/>
</dbReference>
<protein>
    <recommendedName>
        <fullName evidence="1">POTRA domain-containing protein</fullName>
    </recommendedName>
</protein>
<evidence type="ECO:0000313" key="3">
    <source>
        <dbReference type="Proteomes" id="UP000295438"/>
    </source>
</evidence>
<organism evidence="2 3">
    <name type="scientific">Algoriphagus formosus</name>
    <dbReference type="NCBI Taxonomy" id="2007308"/>
    <lineage>
        <taxon>Bacteria</taxon>
        <taxon>Pseudomonadati</taxon>
        <taxon>Bacteroidota</taxon>
        <taxon>Cytophagia</taxon>
        <taxon>Cytophagales</taxon>
        <taxon>Cyclobacteriaceae</taxon>
        <taxon>Algoriphagus</taxon>
    </lineage>
</organism>
<dbReference type="AlphaFoldDB" id="A0A4R5V2L7"/>
<gene>
    <name evidence="2" type="ORF">E1898_06970</name>
</gene>
<dbReference type="Proteomes" id="UP000295438">
    <property type="component" value="Unassembled WGS sequence"/>
</dbReference>
<dbReference type="Pfam" id="PF07244">
    <property type="entry name" value="POTRA"/>
    <property type="match status" value="1"/>
</dbReference>
<name>A0A4R5V2L7_9BACT</name>
<dbReference type="GO" id="GO:0019867">
    <property type="term" value="C:outer membrane"/>
    <property type="evidence" value="ECO:0007669"/>
    <property type="project" value="InterPro"/>
</dbReference>